<gene>
    <name evidence="2" type="ORF">CBM2612_P0196</name>
</gene>
<evidence type="ECO:0000313" key="2">
    <source>
        <dbReference type="EMBL" id="SPD48851.1"/>
    </source>
</evidence>
<dbReference type="EMBL" id="LT984809">
    <property type="protein sequence ID" value="SPD48851.1"/>
    <property type="molecule type" value="Genomic_DNA"/>
</dbReference>
<feature type="compositionally biased region" description="Low complexity" evidence="1">
    <location>
        <begin position="62"/>
        <end position="75"/>
    </location>
</feature>
<accession>A0A375HA15</accession>
<sequence>MCSSSYPRQNARVREPGLGRCFNRLGKLRSGTYGTYELQRYRASGLDLVVTGDPAVAHRLISNAPSPSSSMATASGCKASASRGADSDRYAPVRRRLRVCDVGAIFVQYPNPRLGPLP</sequence>
<keyword evidence="2" id="KW-0614">Plasmid</keyword>
<organism evidence="2">
    <name type="scientific">Cupriavidus taiwanensis</name>
    <dbReference type="NCBI Taxonomy" id="164546"/>
    <lineage>
        <taxon>Bacteria</taxon>
        <taxon>Pseudomonadati</taxon>
        <taxon>Pseudomonadota</taxon>
        <taxon>Betaproteobacteria</taxon>
        <taxon>Burkholderiales</taxon>
        <taxon>Burkholderiaceae</taxon>
        <taxon>Cupriavidus</taxon>
    </lineage>
</organism>
<proteinExistence type="predicted"/>
<name>A0A375HA15_9BURK</name>
<geneLocation type="plasmid" evidence="2">
    <name>I</name>
</geneLocation>
<evidence type="ECO:0000256" key="1">
    <source>
        <dbReference type="SAM" id="MobiDB-lite"/>
    </source>
</evidence>
<reference evidence="2" key="1">
    <citation type="submission" date="2018-01" db="EMBL/GenBank/DDBJ databases">
        <authorList>
            <person name="Gaut B.S."/>
            <person name="Morton B.R."/>
            <person name="Clegg M.T."/>
            <person name="Duvall M.R."/>
        </authorList>
    </citation>
    <scope>NUCLEOTIDE SEQUENCE</scope>
    <source>
        <strain evidence="2">Cupriavidus taiwanensis STM 8555</strain>
    </source>
</reference>
<protein>
    <submittedName>
        <fullName evidence="2">Uncharacterized protein</fullName>
    </submittedName>
</protein>
<feature type="region of interest" description="Disordered" evidence="1">
    <location>
        <begin position="61"/>
        <end position="88"/>
    </location>
</feature>
<dbReference type="AlphaFoldDB" id="A0A375HA15"/>